<evidence type="ECO:0000313" key="9">
    <source>
        <dbReference type="Proteomes" id="UP000002630"/>
    </source>
</evidence>
<dbReference type="FunFam" id="1.10.10.10:FF:000025">
    <property type="entry name" value="40S ribosomal protein S10"/>
    <property type="match status" value="1"/>
</dbReference>
<comment type="subcellular location">
    <subcellularLocation>
        <location evidence="1">Cytoplasm</location>
    </subcellularLocation>
</comment>
<evidence type="ECO:0000313" key="8">
    <source>
        <dbReference type="EMBL" id="CBJ27448.1"/>
    </source>
</evidence>
<evidence type="ECO:0000256" key="3">
    <source>
        <dbReference type="ARBA" id="ARBA00022490"/>
    </source>
</evidence>
<evidence type="ECO:0000256" key="2">
    <source>
        <dbReference type="ARBA" id="ARBA00007278"/>
    </source>
</evidence>
<dbReference type="OrthoDB" id="5211809at2759"/>
<proteinExistence type="inferred from homology"/>
<feature type="domain" description="Plectin/eS10 N-terminal" evidence="7">
    <location>
        <begin position="4"/>
        <end position="95"/>
    </location>
</feature>
<dbReference type="AlphaFoldDB" id="D7G639"/>
<evidence type="ECO:0000256" key="1">
    <source>
        <dbReference type="ARBA" id="ARBA00004496"/>
    </source>
</evidence>
<dbReference type="InterPro" id="IPR036388">
    <property type="entry name" value="WH-like_DNA-bd_sf"/>
</dbReference>
<evidence type="ECO:0000256" key="5">
    <source>
        <dbReference type="ARBA" id="ARBA00023274"/>
    </source>
</evidence>
<organism evidence="8 9">
    <name type="scientific">Ectocarpus siliculosus</name>
    <name type="common">Brown alga</name>
    <name type="synonym">Conferva siliculosa</name>
    <dbReference type="NCBI Taxonomy" id="2880"/>
    <lineage>
        <taxon>Eukaryota</taxon>
        <taxon>Sar</taxon>
        <taxon>Stramenopiles</taxon>
        <taxon>Ochrophyta</taxon>
        <taxon>PX clade</taxon>
        <taxon>Phaeophyceae</taxon>
        <taxon>Ectocarpales</taxon>
        <taxon>Ectocarpaceae</taxon>
        <taxon>Ectocarpus</taxon>
    </lineage>
</organism>
<name>D7G639_ECTSI</name>
<dbReference type="GO" id="GO:0022627">
    <property type="term" value="C:cytosolic small ribosomal subunit"/>
    <property type="evidence" value="ECO:0007669"/>
    <property type="project" value="TreeGrafter"/>
</dbReference>
<dbReference type="Gene3D" id="1.10.10.10">
    <property type="entry name" value="Winged helix-like DNA-binding domain superfamily/Winged helix DNA-binding domain"/>
    <property type="match status" value="1"/>
</dbReference>
<reference evidence="8 9" key="1">
    <citation type="journal article" date="2010" name="Nature">
        <title>The Ectocarpus genome and the independent evolution of multicellularity in brown algae.</title>
        <authorList>
            <person name="Cock J.M."/>
            <person name="Sterck L."/>
            <person name="Rouze P."/>
            <person name="Scornet D."/>
            <person name="Allen A.E."/>
            <person name="Amoutzias G."/>
            <person name="Anthouard V."/>
            <person name="Artiguenave F."/>
            <person name="Aury J.M."/>
            <person name="Badger J.H."/>
            <person name="Beszteri B."/>
            <person name="Billiau K."/>
            <person name="Bonnet E."/>
            <person name="Bothwell J.H."/>
            <person name="Bowler C."/>
            <person name="Boyen C."/>
            <person name="Brownlee C."/>
            <person name="Carrano C.J."/>
            <person name="Charrier B."/>
            <person name="Cho G.Y."/>
            <person name="Coelho S.M."/>
            <person name="Collen J."/>
            <person name="Corre E."/>
            <person name="Da Silva C."/>
            <person name="Delage L."/>
            <person name="Delaroque N."/>
            <person name="Dittami S.M."/>
            <person name="Doulbeau S."/>
            <person name="Elias M."/>
            <person name="Farnham G."/>
            <person name="Gachon C.M."/>
            <person name="Gschloessl B."/>
            <person name="Heesch S."/>
            <person name="Jabbari K."/>
            <person name="Jubin C."/>
            <person name="Kawai H."/>
            <person name="Kimura K."/>
            <person name="Kloareg B."/>
            <person name="Kupper F.C."/>
            <person name="Lang D."/>
            <person name="Le Bail A."/>
            <person name="Leblanc C."/>
            <person name="Lerouge P."/>
            <person name="Lohr M."/>
            <person name="Lopez P.J."/>
            <person name="Martens C."/>
            <person name="Maumus F."/>
            <person name="Michel G."/>
            <person name="Miranda-Saavedra D."/>
            <person name="Morales J."/>
            <person name="Moreau H."/>
            <person name="Motomura T."/>
            <person name="Nagasato C."/>
            <person name="Napoli C.A."/>
            <person name="Nelson D.R."/>
            <person name="Nyvall-Collen P."/>
            <person name="Peters A.F."/>
            <person name="Pommier C."/>
            <person name="Potin P."/>
            <person name="Poulain J."/>
            <person name="Quesneville H."/>
            <person name="Read B."/>
            <person name="Rensing S.A."/>
            <person name="Ritter A."/>
            <person name="Rousvoal S."/>
            <person name="Samanta M."/>
            <person name="Samson G."/>
            <person name="Schroeder D.C."/>
            <person name="Segurens B."/>
            <person name="Strittmatter M."/>
            <person name="Tonon T."/>
            <person name="Tregear J.W."/>
            <person name="Valentin K."/>
            <person name="von Dassow P."/>
            <person name="Yamagishi T."/>
            <person name="Van de Peer Y."/>
            <person name="Wincker P."/>
        </authorList>
    </citation>
    <scope>NUCLEOTIDE SEQUENCE [LARGE SCALE GENOMIC DNA]</scope>
    <source>
        <strain evidence="9">Ec32 / CCAP1310/4</strain>
    </source>
</reference>
<dbReference type="InterPro" id="IPR037447">
    <property type="entry name" value="Ribosomal_eS10"/>
</dbReference>
<dbReference type="STRING" id="2880.D7G639"/>
<comment type="similarity">
    <text evidence="2">Belongs to the eukaryotic ribosomal protein eS10 family.</text>
</comment>
<dbReference type="InParanoid" id="D7G639"/>
<feature type="compositionally biased region" description="Gly residues" evidence="6">
    <location>
        <begin position="143"/>
        <end position="160"/>
    </location>
</feature>
<evidence type="ECO:0000256" key="4">
    <source>
        <dbReference type="ARBA" id="ARBA00022980"/>
    </source>
</evidence>
<keyword evidence="3" id="KW-0963">Cytoplasm</keyword>
<dbReference type="PANTHER" id="PTHR12146">
    <property type="entry name" value="40S RIBOSOMAL PROTEIN S10"/>
    <property type="match status" value="1"/>
</dbReference>
<dbReference type="PANTHER" id="PTHR12146:SF0">
    <property type="entry name" value="RIBOSOMAL PROTEIN S10"/>
    <property type="match status" value="1"/>
</dbReference>
<dbReference type="GO" id="GO:0003735">
    <property type="term" value="F:structural constituent of ribosome"/>
    <property type="evidence" value="ECO:0007669"/>
    <property type="project" value="TreeGrafter"/>
</dbReference>
<keyword evidence="5" id="KW-0687">Ribonucleoprotein</keyword>
<keyword evidence="4" id="KW-0689">Ribosomal protein</keyword>
<gene>
    <name evidence="8" type="ORF">Esi_0071_0067</name>
</gene>
<dbReference type="InterPro" id="IPR005326">
    <property type="entry name" value="Plectin_eS10_N"/>
</dbReference>
<evidence type="ECO:0000256" key="6">
    <source>
        <dbReference type="SAM" id="MobiDB-lite"/>
    </source>
</evidence>
<dbReference type="Proteomes" id="UP000002630">
    <property type="component" value="Unassembled WGS sequence"/>
</dbReference>
<keyword evidence="9" id="KW-1185">Reference proteome</keyword>
<dbReference type="EMBL" id="FN649760">
    <property type="protein sequence ID" value="CBJ27448.1"/>
    <property type="molecule type" value="Genomic_DNA"/>
</dbReference>
<dbReference type="FunCoup" id="D7G639">
    <property type="interactions" value="461"/>
</dbReference>
<dbReference type="GO" id="GO:0003723">
    <property type="term" value="F:RNA binding"/>
    <property type="evidence" value="ECO:0007669"/>
    <property type="project" value="TreeGrafter"/>
</dbReference>
<protein>
    <recommendedName>
        <fullName evidence="7">Plectin/eS10 N-terminal domain-containing protein</fullName>
    </recommendedName>
</protein>
<sequence>MFILKKNRLAVYSYLFKEGVLVAKKDFFKAKHDEIEDVPNLEVLALMKSMKSRGLVRETFNWQYFYWYLTVEGIEYLREYLHLPEEIVPATLKKSASRPARPGPAPGGDRDGGRGGYGGGGDRFGDKKMGPGGDFNPEFQRGGQDGYRRGGGFGRGGGGD</sequence>
<feature type="region of interest" description="Disordered" evidence="6">
    <location>
        <begin position="92"/>
        <end position="160"/>
    </location>
</feature>
<dbReference type="Pfam" id="PF03501">
    <property type="entry name" value="S10_plectin"/>
    <property type="match status" value="1"/>
</dbReference>
<accession>D7G639</accession>
<dbReference type="eggNOG" id="KOG3344">
    <property type="taxonomic scope" value="Eukaryota"/>
</dbReference>
<evidence type="ECO:0000259" key="7">
    <source>
        <dbReference type="Pfam" id="PF03501"/>
    </source>
</evidence>